<accession>A0A926S0F7</accession>
<feature type="transmembrane region" description="Helical" evidence="8">
    <location>
        <begin position="331"/>
        <end position="352"/>
    </location>
</feature>
<feature type="transmembrane region" description="Helical" evidence="8">
    <location>
        <begin position="111"/>
        <end position="129"/>
    </location>
</feature>
<dbReference type="InterPro" id="IPR000715">
    <property type="entry name" value="Glycosyl_transferase_4"/>
</dbReference>
<keyword evidence="7" id="KW-0460">Magnesium</keyword>
<dbReference type="PROSITE" id="PS01348">
    <property type="entry name" value="MRAY_2"/>
    <property type="match status" value="1"/>
</dbReference>
<dbReference type="GO" id="GO:0005886">
    <property type="term" value="C:plasma membrane"/>
    <property type="evidence" value="ECO:0007669"/>
    <property type="project" value="UniProtKB-SubCell"/>
</dbReference>
<dbReference type="EMBL" id="JACWMX010000002">
    <property type="protein sequence ID" value="MBD1392905.1"/>
    <property type="molecule type" value="Genomic_DNA"/>
</dbReference>
<feature type="transmembrane region" description="Helical" evidence="8">
    <location>
        <begin position="260"/>
        <end position="280"/>
    </location>
</feature>
<gene>
    <name evidence="9" type="ORF">IDJ76_07340</name>
</gene>
<evidence type="ECO:0000256" key="7">
    <source>
        <dbReference type="PIRSR" id="PIRSR600715-1"/>
    </source>
</evidence>
<keyword evidence="5 8" id="KW-1133">Transmembrane helix</keyword>
<keyword evidence="6 8" id="KW-0472">Membrane</keyword>
<dbReference type="GO" id="GO:0016780">
    <property type="term" value="F:phosphotransferase activity, for other substituted phosphate groups"/>
    <property type="evidence" value="ECO:0007669"/>
    <property type="project" value="InterPro"/>
</dbReference>
<proteinExistence type="predicted"/>
<sequence length="367" mass="40819">MQDYLNTYYFIYYIFIVMFSVLITLLSIPSILHVARTRHLYDDVGHFRKQHDHGIPRLGGVAIFVSFTITMLLFSMIDKTLPISYLLTATIILFIMGMKDDLSGVHSSTKFFIQFIVATILVTLGNIRFTSMYGVLGVYELTYIASAILSILFIMLIINAFNLIDGIDGLAGTTCIVVNGTFTALFIYMKHYELAAISLSLIGAVLGFLRYNLTPAKIFMGDAGSLLIGLISAIMAVKFIELNKFSTVHEPDIYSAPALAFAILIGPIFDTLRVFTLRILKGVSPFTADRNHVHHRMLKLGYTHMQATIILAVVNMISIGVALSLAHLGNLNVIIIIVACSLLFNWAVTVAIRTKERSQFALRNLFV</sequence>
<evidence type="ECO:0000256" key="8">
    <source>
        <dbReference type="SAM" id="Phobius"/>
    </source>
</evidence>
<dbReference type="PANTHER" id="PTHR22926:SF3">
    <property type="entry name" value="UNDECAPRENYL-PHOSPHATE ALPHA-N-ACETYLGLUCOSAMINYL 1-PHOSPHATE TRANSFERASE"/>
    <property type="match status" value="1"/>
</dbReference>
<dbReference type="Pfam" id="PF00953">
    <property type="entry name" value="Glycos_transf_4"/>
    <property type="match status" value="1"/>
</dbReference>
<comment type="caution">
    <text evidence="9">The sequence shown here is derived from an EMBL/GenBank/DDBJ whole genome shotgun (WGS) entry which is preliminary data.</text>
</comment>
<dbReference type="PANTHER" id="PTHR22926">
    <property type="entry name" value="PHOSPHO-N-ACETYLMURAMOYL-PENTAPEPTIDE-TRANSFERASE"/>
    <property type="match status" value="1"/>
</dbReference>
<keyword evidence="2" id="KW-1003">Cell membrane</keyword>
<organism evidence="9 10">
    <name type="scientific">Mucilaginibacter glaciei</name>
    <dbReference type="NCBI Taxonomy" id="2772109"/>
    <lineage>
        <taxon>Bacteria</taxon>
        <taxon>Pseudomonadati</taxon>
        <taxon>Bacteroidota</taxon>
        <taxon>Sphingobacteriia</taxon>
        <taxon>Sphingobacteriales</taxon>
        <taxon>Sphingobacteriaceae</taxon>
        <taxon>Mucilaginibacter</taxon>
    </lineage>
</organism>
<feature type="transmembrane region" description="Helical" evidence="8">
    <location>
        <begin position="301"/>
        <end position="325"/>
    </location>
</feature>
<feature type="transmembrane region" description="Helical" evidence="8">
    <location>
        <begin position="12"/>
        <end position="34"/>
    </location>
</feature>
<dbReference type="AlphaFoldDB" id="A0A926S0F7"/>
<evidence type="ECO:0000313" key="10">
    <source>
        <dbReference type="Proteomes" id="UP000619078"/>
    </source>
</evidence>
<dbReference type="InterPro" id="IPR018480">
    <property type="entry name" value="PNAcMuramoyl-5peptid_Trfase_CS"/>
</dbReference>
<comment type="cofactor">
    <cofactor evidence="7">
        <name>Mg(2+)</name>
        <dbReference type="ChEBI" id="CHEBI:18420"/>
    </cofactor>
</comment>
<feature type="transmembrane region" description="Helical" evidence="8">
    <location>
        <begin position="194"/>
        <end position="211"/>
    </location>
</feature>
<feature type="binding site" evidence="7">
    <location>
        <position position="222"/>
    </location>
    <ligand>
        <name>Mg(2+)</name>
        <dbReference type="ChEBI" id="CHEBI:18420"/>
    </ligand>
</feature>
<evidence type="ECO:0000256" key="2">
    <source>
        <dbReference type="ARBA" id="ARBA00022475"/>
    </source>
</evidence>
<keyword evidence="3 9" id="KW-0808">Transferase</keyword>
<dbReference type="GO" id="GO:0009103">
    <property type="term" value="P:lipopolysaccharide biosynthetic process"/>
    <property type="evidence" value="ECO:0007669"/>
    <property type="project" value="TreeGrafter"/>
</dbReference>
<dbReference type="Proteomes" id="UP000619078">
    <property type="component" value="Unassembled WGS sequence"/>
</dbReference>
<evidence type="ECO:0000256" key="1">
    <source>
        <dbReference type="ARBA" id="ARBA00004651"/>
    </source>
</evidence>
<dbReference type="GO" id="GO:0046872">
    <property type="term" value="F:metal ion binding"/>
    <property type="evidence" value="ECO:0007669"/>
    <property type="project" value="UniProtKB-KW"/>
</dbReference>
<feature type="transmembrane region" description="Helical" evidence="8">
    <location>
        <begin position="223"/>
        <end position="240"/>
    </location>
</feature>
<dbReference type="GO" id="GO:0044038">
    <property type="term" value="P:cell wall macromolecule biosynthetic process"/>
    <property type="evidence" value="ECO:0007669"/>
    <property type="project" value="TreeGrafter"/>
</dbReference>
<feature type="transmembrane region" description="Helical" evidence="8">
    <location>
        <begin position="141"/>
        <end position="163"/>
    </location>
</feature>
<evidence type="ECO:0000256" key="6">
    <source>
        <dbReference type="ARBA" id="ARBA00023136"/>
    </source>
</evidence>
<evidence type="ECO:0000256" key="4">
    <source>
        <dbReference type="ARBA" id="ARBA00022692"/>
    </source>
</evidence>
<keyword evidence="7" id="KW-0479">Metal-binding</keyword>
<feature type="binding site" evidence="7">
    <location>
        <position position="162"/>
    </location>
    <ligand>
        <name>Mg(2+)</name>
        <dbReference type="ChEBI" id="CHEBI:18420"/>
    </ligand>
</feature>
<evidence type="ECO:0000256" key="5">
    <source>
        <dbReference type="ARBA" id="ARBA00022989"/>
    </source>
</evidence>
<evidence type="ECO:0000256" key="3">
    <source>
        <dbReference type="ARBA" id="ARBA00022679"/>
    </source>
</evidence>
<feature type="transmembrane region" description="Helical" evidence="8">
    <location>
        <begin position="170"/>
        <end position="188"/>
    </location>
</feature>
<name>A0A926S0F7_9SPHI</name>
<reference evidence="9" key="1">
    <citation type="submission" date="2020-09" db="EMBL/GenBank/DDBJ databases">
        <title>Novel species of Mucilaginibacter isolated from a glacier on the Tibetan Plateau.</title>
        <authorList>
            <person name="Liu Q."/>
            <person name="Xin Y.-H."/>
        </authorList>
    </citation>
    <scope>NUCLEOTIDE SEQUENCE</scope>
    <source>
        <strain evidence="9">ZB1P21</strain>
    </source>
</reference>
<comment type="subcellular location">
    <subcellularLocation>
        <location evidence="1">Cell membrane</location>
        <topology evidence="1">Multi-pass membrane protein</topology>
    </subcellularLocation>
</comment>
<dbReference type="GO" id="GO:0071555">
    <property type="term" value="P:cell wall organization"/>
    <property type="evidence" value="ECO:0007669"/>
    <property type="project" value="TreeGrafter"/>
</dbReference>
<evidence type="ECO:0000313" key="9">
    <source>
        <dbReference type="EMBL" id="MBD1392905.1"/>
    </source>
</evidence>
<feature type="transmembrane region" description="Helical" evidence="8">
    <location>
        <begin position="55"/>
        <end position="77"/>
    </location>
</feature>
<dbReference type="CDD" id="cd06853">
    <property type="entry name" value="GT_WecA_like"/>
    <property type="match status" value="1"/>
</dbReference>
<keyword evidence="4 8" id="KW-0812">Transmembrane</keyword>
<feature type="transmembrane region" description="Helical" evidence="8">
    <location>
        <begin position="83"/>
        <end position="99"/>
    </location>
</feature>
<protein>
    <submittedName>
        <fullName evidence="9">Undecaprenyl/decaprenyl-phosphate alpha-N-acetylglucosaminyl 1-phosphate transferase</fullName>
    </submittedName>
</protein>
<keyword evidence="10" id="KW-1185">Reference proteome</keyword>